<dbReference type="InterPro" id="IPR001448">
    <property type="entry name" value="SASP_alpha/beta-type"/>
</dbReference>
<dbReference type="InterPro" id="IPR050847">
    <property type="entry name" value="SASP_DNA-binding"/>
</dbReference>
<dbReference type="Pfam" id="PF00269">
    <property type="entry name" value="SASP"/>
    <property type="match status" value="1"/>
</dbReference>
<dbReference type="InterPro" id="IPR018126">
    <property type="entry name" value="SASP_alpha/beta-type_CS"/>
</dbReference>
<dbReference type="RefSeq" id="WP_087455856.1">
    <property type="nucleotide sequence ID" value="NZ_CP021434.1"/>
</dbReference>
<evidence type="ECO:0000256" key="3">
    <source>
        <dbReference type="ARBA" id="ARBA00023125"/>
    </source>
</evidence>
<reference evidence="5" key="1">
    <citation type="submission" date="2017-05" db="EMBL/GenBank/DDBJ databases">
        <authorList>
            <person name="Sung H."/>
        </authorList>
    </citation>
    <scope>NUCLEOTIDE SEQUENCE [LARGE SCALE GENOMIC DNA]</scope>
    <source>
        <strain evidence="5">AR23208</strain>
    </source>
</reference>
<gene>
    <name evidence="4" type="ORF">CBW65_04785</name>
</gene>
<keyword evidence="5" id="KW-1185">Reference proteome</keyword>
<dbReference type="PANTHER" id="PTHR36107">
    <property type="entry name" value="SMALL, ACID-SOLUBLE SPORE PROTEIN A"/>
    <property type="match status" value="1"/>
</dbReference>
<evidence type="ECO:0000313" key="4">
    <source>
        <dbReference type="EMBL" id="ARU60463.1"/>
    </source>
</evidence>
<comment type="similarity">
    <text evidence="2">Belongs to the alpha/beta-type SASP family.</text>
</comment>
<keyword evidence="3" id="KW-0238">DNA-binding</keyword>
<dbReference type="EMBL" id="CP021434">
    <property type="protein sequence ID" value="ARU60463.1"/>
    <property type="molecule type" value="Genomic_DNA"/>
</dbReference>
<accession>A0A1Y0IM82</accession>
<evidence type="ECO:0000256" key="1">
    <source>
        <dbReference type="ARBA" id="ARBA00003863"/>
    </source>
</evidence>
<dbReference type="InterPro" id="IPR038300">
    <property type="entry name" value="SASP_sf_alpha/beta"/>
</dbReference>
<organism evidence="4 5">
    <name type="scientific">Tumebacillus avium</name>
    <dbReference type="NCBI Taxonomy" id="1903704"/>
    <lineage>
        <taxon>Bacteria</taxon>
        <taxon>Bacillati</taxon>
        <taxon>Bacillota</taxon>
        <taxon>Bacilli</taxon>
        <taxon>Bacillales</taxon>
        <taxon>Alicyclobacillaceae</taxon>
        <taxon>Tumebacillus</taxon>
    </lineage>
</organism>
<dbReference type="OrthoDB" id="2627848at2"/>
<dbReference type="PROSITE" id="PS00304">
    <property type="entry name" value="SASP_1"/>
    <property type="match status" value="1"/>
</dbReference>
<dbReference type="Proteomes" id="UP000195437">
    <property type="component" value="Chromosome"/>
</dbReference>
<evidence type="ECO:0000256" key="2">
    <source>
        <dbReference type="ARBA" id="ARBA00005442"/>
    </source>
</evidence>
<dbReference type="KEGG" id="tum:CBW65_04785"/>
<dbReference type="AlphaFoldDB" id="A0A1Y0IM82"/>
<dbReference type="GO" id="GO:0003690">
    <property type="term" value="F:double-stranded DNA binding"/>
    <property type="evidence" value="ECO:0007669"/>
    <property type="project" value="InterPro"/>
</dbReference>
<comment type="function">
    <text evidence="1">SASP are bound to spore DNA. They are double-stranded DNA-binding proteins that cause DNA to change to an a-like conformation. They protect the DNA backbone from chemical and enzymatic cleavage and are thus involved in dormant spore's high resistance to UV light.</text>
</comment>
<evidence type="ECO:0000313" key="5">
    <source>
        <dbReference type="Proteomes" id="UP000195437"/>
    </source>
</evidence>
<protein>
    <submittedName>
        <fullName evidence="4">Spore protein</fullName>
    </submittedName>
</protein>
<proteinExistence type="inferred from homology"/>
<name>A0A1Y0IM82_9BACL</name>
<dbReference type="PANTHER" id="PTHR36107:SF1">
    <property type="entry name" value="SMALL, ACID-SOLUBLE SPORE PROTEIN A"/>
    <property type="match status" value="1"/>
</dbReference>
<sequence length="83" mass="8916">MALGSGRKNKGQLIPQAHKALDDMKYEIATEMGLPVFQGSEDYWGNITTRDAGAVGGHMVRKMVAYSQAMMSGQEPGSNNNLG</sequence>
<dbReference type="Gene3D" id="6.10.10.80">
    <property type="entry name" value="Small, acid-soluble spore protein, alpha/beta type-like"/>
    <property type="match status" value="1"/>
</dbReference>
<dbReference type="GO" id="GO:0006265">
    <property type="term" value="P:DNA topological change"/>
    <property type="evidence" value="ECO:0007669"/>
    <property type="project" value="InterPro"/>
</dbReference>